<keyword evidence="5 7" id="KW-1133">Transmembrane helix</keyword>
<dbReference type="CDD" id="cd09630">
    <property type="entry name" value="CDH_like_cytochrome"/>
    <property type="match status" value="1"/>
</dbReference>
<evidence type="ECO:0000256" key="1">
    <source>
        <dbReference type="ARBA" id="ARBA00004370"/>
    </source>
</evidence>
<gene>
    <name evidence="11" type="ORF">E6O75_ATG01518</name>
</gene>
<evidence type="ECO:0000256" key="6">
    <source>
        <dbReference type="ARBA" id="ARBA00023136"/>
    </source>
</evidence>
<dbReference type="SMART" id="SM00664">
    <property type="entry name" value="DoH"/>
    <property type="match status" value="1"/>
</dbReference>
<evidence type="ECO:0000256" key="3">
    <source>
        <dbReference type="ARBA" id="ARBA00022692"/>
    </source>
</evidence>
<feature type="domain" description="DOMON" evidence="9">
    <location>
        <begin position="62"/>
        <end position="162"/>
    </location>
</feature>
<reference evidence="11 12" key="1">
    <citation type="submission" date="2019-04" db="EMBL/GenBank/DDBJ databases">
        <title>High contiguity whole genome sequence and gene annotation resource for two Venturia nashicola isolates.</title>
        <authorList>
            <person name="Prokchorchik M."/>
            <person name="Won K."/>
            <person name="Lee Y."/>
            <person name="Choi E.D."/>
            <person name="Segonzac C."/>
            <person name="Sohn K.H."/>
        </authorList>
    </citation>
    <scope>NUCLEOTIDE SEQUENCE [LARGE SCALE GENOMIC DNA]</scope>
    <source>
        <strain evidence="11 12">PRI2</strain>
    </source>
</reference>
<feature type="transmembrane region" description="Helical" evidence="7">
    <location>
        <begin position="269"/>
        <end position="289"/>
    </location>
</feature>
<evidence type="ECO:0000313" key="11">
    <source>
        <dbReference type="EMBL" id="TID27025.1"/>
    </source>
</evidence>
<keyword evidence="2" id="KW-0813">Transport</keyword>
<sequence length="477" mass="52240">MLVITIACSLLALFLSVAAQSTQNASTFVFKSDAATLSLSLTAVVQTGDLFFRLSAPAEYDWVGFGIGHRMKGALTFITYPCKNGSAVTVSPRLSSGHTEPEYSPKIHVEKISAANVTASNFIDASQGGQMLVSFVCRNCTKWSDPPLDLTATDAPFIFAAGPVSDGTPNRWSDSPAAPLRSHSIHAKFTMDMRVATVQSEDGITIPELANATVGASGVTDVQLKLHDWTSAIHAISMCLAFGLFYPLDALITRLFHSKTRKIHITTQSFIFLLLLTGISLGFSISTQFVRSKKISSPHQVLGIITLILYLTQIPLGILLRRTQGPQDPPQNQAVTPIAYQLKSKMQIKRFILAHRLLALLVFVLGLTNVGLGFNFALAANYNKFWVPMALALVLLWFLGVGFRYMCVSSRKDGKGDEDFEERMRKAYAEYAAGQDVRKAQNGFGHGQSPQYEMSDLGKNGAEVRVEQYEIPVQRSY</sequence>
<dbReference type="CDD" id="cd08760">
    <property type="entry name" value="Cyt_b561_FRRS1_like"/>
    <property type="match status" value="1"/>
</dbReference>
<evidence type="ECO:0000259" key="10">
    <source>
        <dbReference type="SMART" id="SM00665"/>
    </source>
</evidence>
<evidence type="ECO:0000313" key="12">
    <source>
        <dbReference type="Proteomes" id="UP000298493"/>
    </source>
</evidence>
<feature type="transmembrane region" description="Helical" evidence="7">
    <location>
        <begin position="301"/>
        <end position="320"/>
    </location>
</feature>
<feature type="signal peptide" evidence="8">
    <location>
        <begin position="1"/>
        <end position="19"/>
    </location>
</feature>
<dbReference type="AlphaFoldDB" id="A0A4Z1PSA3"/>
<name>A0A4Z1PSA3_9PEZI</name>
<feature type="chain" id="PRO_5021303030" evidence="8">
    <location>
        <begin position="20"/>
        <end position="477"/>
    </location>
</feature>
<protein>
    <submittedName>
        <fullName evidence="11">Iron reductase domain protein</fullName>
    </submittedName>
</protein>
<dbReference type="PANTHER" id="PTHR47797:SF1">
    <property type="entry name" value="CYTOCHROME B561 DOMAIN-CONTAINING PROTEIN-RELATED"/>
    <property type="match status" value="1"/>
</dbReference>
<feature type="transmembrane region" description="Helical" evidence="7">
    <location>
        <begin position="385"/>
        <end position="405"/>
    </location>
</feature>
<evidence type="ECO:0000256" key="7">
    <source>
        <dbReference type="SAM" id="Phobius"/>
    </source>
</evidence>
<dbReference type="SMART" id="SM00665">
    <property type="entry name" value="B561"/>
    <property type="match status" value="1"/>
</dbReference>
<keyword evidence="8" id="KW-0732">Signal</keyword>
<keyword evidence="12" id="KW-1185">Reference proteome</keyword>
<dbReference type="EMBL" id="SNSC02000002">
    <property type="protein sequence ID" value="TID27025.1"/>
    <property type="molecule type" value="Genomic_DNA"/>
</dbReference>
<feature type="transmembrane region" description="Helical" evidence="7">
    <location>
        <begin position="353"/>
        <end position="379"/>
    </location>
</feature>
<dbReference type="InterPro" id="IPR015920">
    <property type="entry name" value="Cellobiose_DH-like_cyt"/>
</dbReference>
<feature type="domain" description="Cytochrome b561" evidence="10">
    <location>
        <begin position="233"/>
        <end position="374"/>
    </location>
</feature>
<evidence type="ECO:0000256" key="8">
    <source>
        <dbReference type="SAM" id="SignalP"/>
    </source>
</evidence>
<dbReference type="Proteomes" id="UP000298493">
    <property type="component" value="Unassembled WGS sequence"/>
</dbReference>
<dbReference type="GO" id="GO:0016020">
    <property type="term" value="C:membrane"/>
    <property type="evidence" value="ECO:0007669"/>
    <property type="project" value="UniProtKB-SubCell"/>
</dbReference>
<proteinExistence type="predicted"/>
<accession>A0A4Z1PSA3</accession>
<keyword evidence="4" id="KW-0249">Electron transport</keyword>
<dbReference type="PANTHER" id="PTHR47797">
    <property type="entry name" value="DEHYDROGENASE, PUTATIVE (AFU_ORTHOLOGUE AFUA_8G05805)-RELATED"/>
    <property type="match status" value="1"/>
</dbReference>
<organism evidence="11 12">
    <name type="scientific">Venturia nashicola</name>
    <dbReference type="NCBI Taxonomy" id="86259"/>
    <lineage>
        <taxon>Eukaryota</taxon>
        <taxon>Fungi</taxon>
        <taxon>Dikarya</taxon>
        <taxon>Ascomycota</taxon>
        <taxon>Pezizomycotina</taxon>
        <taxon>Dothideomycetes</taxon>
        <taxon>Pleosporomycetidae</taxon>
        <taxon>Venturiales</taxon>
        <taxon>Venturiaceae</taxon>
        <taxon>Venturia</taxon>
    </lineage>
</organism>
<dbReference type="Gene3D" id="2.60.40.1210">
    <property type="entry name" value="Cellobiose dehydrogenase, cytochrome domain"/>
    <property type="match status" value="1"/>
</dbReference>
<dbReference type="InterPro" id="IPR006593">
    <property type="entry name" value="Cyt_b561/ferric_Rdtase_TM"/>
</dbReference>
<evidence type="ECO:0000256" key="5">
    <source>
        <dbReference type="ARBA" id="ARBA00022989"/>
    </source>
</evidence>
<dbReference type="SUPFAM" id="SSF49344">
    <property type="entry name" value="CBD9-like"/>
    <property type="match status" value="1"/>
</dbReference>
<feature type="transmembrane region" description="Helical" evidence="7">
    <location>
        <begin position="229"/>
        <end position="248"/>
    </location>
</feature>
<evidence type="ECO:0000256" key="4">
    <source>
        <dbReference type="ARBA" id="ARBA00022982"/>
    </source>
</evidence>
<dbReference type="Pfam" id="PF16010">
    <property type="entry name" value="CDH-cyt"/>
    <property type="match status" value="1"/>
</dbReference>
<comment type="subcellular location">
    <subcellularLocation>
        <location evidence="1">Membrane</location>
    </subcellularLocation>
</comment>
<evidence type="ECO:0000256" key="2">
    <source>
        <dbReference type="ARBA" id="ARBA00022448"/>
    </source>
</evidence>
<dbReference type="InterPro" id="IPR005018">
    <property type="entry name" value="DOMON_domain"/>
</dbReference>
<keyword evidence="6 7" id="KW-0472">Membrane</keyword>
<evidence type="ECO:0000259" key="9">
    <source>
        <dbReference type="SMART" id="SM00664"/>
    </source>
</evidence>
<dbReference type="Gene3D" id="1.20.120.1770">
    <property type="match status" value="1"/>
</dbReference>
<dbReference type="STRING" id="86259.A0A4Z1PSA3"/>
<comment type="caution">
    <text evidence="11">The sequence shown here is derived from an EMBL/GenBank/DDBJ whole genome shotgun (WGS) entry which is preliminary data.</text>
</comment>
<keyword evidence="3 7" id="KW-0812">Transmembrane</keyword>